<dbReference type="Proteomes" id="UP001152531">
    <property type="component" value="Unassembled WGS sequence"/>
</dbReference>
<evidence type="ECO:0000313" key="2">
    <source>
        <dbReference type="Proteomes" id="UP001152531"/>
    </source>
</evidence>
<comment type="caution">
    <text evidence="1">The sequence shown here is derived from an EMBL/GenBank/DDBJ whole genome shotgun (WGS) entry which is preliminary data.</text>
</comment>
<sequence>MAEAIFKHKVKEAGLEDKVDTIDSFGIIGFHTGDSPDSRSIRTCHKHGVPINHQSQQISKDDFYKFDYLMAMDEGHLSDLHFSKPRDSKCIVKLFGEWKTDDKLNKVVVDPYYSNSKAFEYNFQQLSHFTDVFIQQELS</sequence>
<proteinExistence type="predicted"/>
<protein>
    <submittedName>
        <fullName evidence="1">Low molecular weight phosphotyrosine protein phosphatase</fullName>
    </submittedName>
</protein>
<reference evidence="1" key="1">
    <citation type="submission" date="2022-06" db="EMBL/GenBank/DDBJ databases">
        <authorList>
            <person name="Legras J.-L."/>
            <person name="Devillers H."/>
            <person name="Grondin C."/>
        </authorList>
    </citation>
    <scope>NUCLEOTIDE SEQUENCE</scope>
    <source>
        <strain evidence="1">CLIB 1444</strain>
    </source>
</reference>
<dbReference type="EMBL" id="CALSDN010000003">
    <property type="protein sequence ID" value="CAH6720260.1"/>
    <property type="molecule type" value="Genomic_DNA"/>
</dbReference>
<accession>A0ACA9Y673</accession>
<name>A0ACA9Y673_9ASCO</name>
<gene>
    <name evidence="1" type="ORF">CLIB1444_03S07954</name>
</gene>
<keyword evidence="2" id="KW-1185">Reference proteome</keyword>
<evidence type="ECO:0000313" key="1">
    <source>
        <dbReference type="EMBL" id="CAH6720260.1"/>
    </source>
</evidence>
<organism evidence="1 2">
    <name type="scientific">[Candida] jaroonii</name>
    <dbReference type="NCBI Taxonomy" id="467808"/>
    <lineage>
        <taxon>Eukaryota</taxon>
        <taxon>Fungi</taxon>
        <taxon>Dikarya</taxon>
        <taxon>Ascomycota</taxon>
        <taxon>Saccharomycotina</taxon>
        <taxon>Pichiomycetes</taxon>
        <taxon>Debaryomycetaceae</taxon>
        <taxon>Yamadazyma</taxon>
    </lineage>
</organism>